<feature type="compositionally biased region" description="Polar residues" evidence="2">
    <location>
        <begin position="454"/>
        <end position="475"/>
    </location>
</feature>
<dbReference type="GO" id="GO:0004190">
    <property type="term" value="F:aspartic-type endopeptidase activity"/>
    <property type="evidence" value="ECO:0007669"/>
    <property type="project" value="UniProtKB-KW"/>
</dbReference>
<dbReference type="CDD" id="cd09272">
    <property type="entry name" value="RNase_HI_RT_Ty1"/>
    <property type="match status" value="1"/>
</dbReference>
<dbReference type="InterPro" id="IPR013103">
    <property type="entry name" value="RVT_2"/>
</dbReference>
<dbReference type="InterPro" id="IPR025724">
    <property type="entry name" value="GAG-pre-integrase_dom"/>
</dbReference>
<dbReference type="PANTHER" id="PTHR11439">
    <property type="entry name" value="GAG-POL-RELATED RETROTRANSPOSON"/>
    <property type="match status" value="1"/>
</dbReference>
<gene>
    <name evidence="4" type="ORF">CEURO_LOCUS13406</name>
</gene>
<dbReference type="SUPFAM" id="SSF56672">
    <property type="entry name" value="DNA/RNA polymerases"/>
    <property type="match status" value="1"/>
</dbReference>
<evidence type="ECO:0000256" key="2">
    <source>
        <dbReference type="SAM" id="MobiDB-lite"/>
    </source>
</evidence>
<dbReference type="Pfam" id="PF22936">
    <property type="entry name" value="Pol_BBD"/>
    <property type="match status" value="1"/>
</dbReference>
<dbReference type="GO" id="GO:0003676">
    <property type="term" value="F:nucleic acid binding"/>
    <property type="evidence" value="ECO:0007669"/>
    <property type="project" value="InterPro"/>
</dbReference>
<dbReference type="InterPro" id="IPR043502">
    <property type="entry name" value="DNA/RNA_pol_sf"/>
</dbReference>
<evidence type="ECO:0000259" key="3">
    <source>
        <dbReference type="PROSITE" id="PS50994"/>
    </source>
</evidence>
<comment type="caution">
    <text evidence="4">The sequence shown here is derived from an EMBL/GenBank/DDBJ whole genome shotgun (WGS) entry which is preliminary data.</text>
</comment>
<dbReference type="Pfam" id="PF13976">
    <property type="entry name" value="gag_pre-integrs"/>
    <property type="match status" value="1"/>
</dbReference>
<dbReference type="InterPro" id="IPR054722">
    <property type="entry name" value="PolX-like_BBD"/>
</dbReference>
<dbReference type="PROSITE" id="PS50994">
    <property type="entry name" value="INTEGRASE"/>
    <property type="match status" value="1"/>
</dbReference>
<dbReference type="PANTHER" id="PTHR11439:SF487">
    <property type="entry name" value="RNA-DIRECTED DNA POLYMERASE"/>
    <property type="match status" value="1"/>
</dbReference>
<dbReference type="InterPro" id="IPR001584">
    <property type="entry name" value="Integrase_cat-core"/>
</dbReference>
<proteinExistence type="predicted"/>
<dbReference type="InterPro" id="IPR057670">
    <property type="entry name" value="SH3_retrovirus"/>
</dbReference>
<dbReference type="Pfam" id="PF07727">
    <property type="entry name" value="RVT_2"/>
    <property type="match status" value="1"/>
</dbReference>
<dbReference type="SUPFAM" id="SSF53098">
    <property type="entry name" value="Ribonuclease H-like"/>
    <property type="match status" value="1"/>
</dbReference>
<dbReference type="Pfam" id="PF25597">
    <property type="entry name" value="SH3_retrovirus"/>
    <property type="match status" value="1"/>
</dbReference>
<protein>
    <recommendedName>
        <fullName evidence="3">Integrase catalytic domain-containing protein</fullName>
    </recommendedName>
</protein>
<keyword evidence="1" id="KW-0645">Protease</keyword>
<dbReference type="GO" id="GO:0015074">
    <property type="term" value="P:DNA integration"/>
    <property type="evidence" value="ECO:0007669"/>
    <property type="project" value="InterPro"/>
</dbReference>
<name>A0A9P0ZEV0_CUSEU</name>
<dbReference type="OrthoDB" id="1305950at2759"/>
<dbReference type="EMBL" id="CAMAPE010000035">
    <property type="protein sequence ID" value="CAH9096423.1"/>
    <property type="molecule type" value="Genomic_DNA"/>
</dbReference>
<sequence length="1021" mass="115084">MTGKFNPSLWILDTGATNHVTGNIEYLTNVSTVRDCPVNLPNGQSVIATKEGTVILSDAISLTNVLYVPNLCCNLISVSQLTDDMECFVQFVTNICVIQDQRSRRLIGTGERRNGLYYFKEVPKQCVVNGIEVSADLWHKRMGHPSEHVLKTIPFVRDRVTSPCDICFRAKQTRHSFPLSDNKALAMFDLVHLDLWGPYQTVSTSGAKSFLTIVDDFSCAVWIYLLMDKKEVYAQFMSFIAMVQCQFSKKIQRVQSDNGTEFFGLKKYFHHHGIIFETSCVGTPQQNGRVERKHRHILNIARALRFQGNLPIQFWGECILTAGYLINRTPSKILDGKTPFEMLYNQAPRYDNIRIFGCLCYAHNQRTKGDKFASRSRKCIFLGHPFGKKGWRLFDLETSEIFISRDVKFFENIFPFFDSNARSTPNISLDDTLHIPSTEVFELTYDTPPYPEALSSTPPIASTVPASVQPPTSEATHAAPDSPLIEVPLRRSERTKLPSVKLKDYVTHTVLPQRPPASHSNQQLSSGNPFPITHYITCDKFSSKHVQFLAAVTSGREPRTFREAMSDPGWRQAMQTEIKALEDNGTWELTALPSGKKALGSRWVYKIKYHADGRIERLKARLVVLGNHQVEDEEVYMKCPPGFSVSSNQVCRLRKSLYGLKQAPRCWFAKLVAALHAYGFVQSCADYSLFTCSRGGTQVNVLVYVDDLIISGNNSTTISMFKNYLHSCFHMKDLGVLKYFLGIEVARSPDGLFLSQRKYTLDIITESGLLGAKPAATPIDINHCLARSNSDLLADPLPYRRLLGRLIYLAVTRPDLSYSIHLLSQFMQSPKTDHWLAALRIVRYLKGTPGQGILLRSDSALSLTGWCDSDWAACPITRRSISGWIVFLGHSPISWKTKKQVTVARSSAEAEYRSMAAATCELKWLKALLLSLGVHHPQTIPLLCDSQSALHIAQNPVFHERTKHIEMDCHFVRDAIQDRLIAPSYVPTTYQLADIFTKALGKTQFQFLLRKLGICNPHAPT</sequence>
<dbReference type="Proteomes" id="UP001152484">
    <property type="component" value="Unassembled WGS sequence"/>
</dbReference>
<evidence type="ECO:0000256" key="1">
    <source>
        <dbReference type="ARBA" id="ARBA00022750"/>
    </source>
</evidence>
<keyword evidence="1" id="KW-0378">Hydrolase</keyword>
<dbReference type="AlphaFoldDB" id="A0A9P0ZEV0"/>
<dbReference type="Gene3D" id="3.30.420.10">
    <property type="entry name" value="Ribonuclease H-like superfamily/Ribonuclease H"/>
    <property type="match status" value="1"/>
</dbReference>
<dbReference type="InterPro" id="IPR012337">
    <property type="entry name" value="RNaseH-like_sf"/>
</dbReference>
<keyword evidence="5" id="KW-1185">Reference proteome</keyword>
<organism evidence="4 5">
    <name type="scientific">Cuscuta europaea</name>
    <name type="common">European dodder</name>
    <dbReference type="NCBI Taxonomy" id="41803"/>
    <lineage>
        <taxon>Eukaryota</taxon>
        <taxon>Viridiplantae</taxon>
        <taxon>Streptophyta</taxon>
        <taxon>Embryophyta</taxon>
        <taxon>Tracheophyta</taxon>
        <taxon>Spermatophyta</taxon>
        <taxon>Magnoliopsida</taxon>
        <taxon>eudicotyledons</taxon>
        <taxon>Gunneridae</taxon>
        <taxon>Pentapetalae</taxon>
        <taxon>asterids</taxon>
        <taxon>lamiids</taxon>
        <taxon>Solanales</taxon>
        <taxon>Convolvulaceae</taxon>
        <taxon>Cuscuteae</taxon>
        <taxon>Cuscuta</taxon>
        <taxon>Cuscuta subgen. Cuscuta</taxon>
    </lineage>
</organism>
<evidence type="ECO:0000313" key="5">
    <source>
        <dbReference type="Proteomes" id="UP001152484"/>
    </source>
</evidence>
<accession>A0A9P0ZEV0</accession>
<feature type="region of interest" description="Disordered" evidence="2">
    <location>
        <begin position="454"/>
        <end position="485"/>
    </location>
</feature>
<reference evidence="4" key="1">
    <citation type="submission" date="2022-07" db="EMBL/GenBank/DDBJ databases">
        <authorList>
            <person name="Macas J."/>
            <person name="Novak P."/>
            <person name="Neumann P."/>
        </authorList>
    </citation>
    <scope>NUCLEOTIDE SEQUENCE</scope>
</reference>
<evidence type="ECO:0000313" key="4">
    <source>
        <dbReference type="EMBL" id="CAH9096423.1"/>
    </source>
</evidence>
<dbReference type="InterPro" id="IPR036397">
    <property type="entry name" value="RNaseH_sf"/>
</dbReference>
<keyword evidence="1" id="KW-0064">Aspartyl protease</keyword>
<feature type="domain" description="Integrase catalytic" evidence="3">
    <location>
        <begin position="174"/>
        <end position="347"/>
    </location>
</feature>